<dbReference type="Gene3D" id="3.20.20.80">
    <property type="entry name" value="Glycosidases"/>
    <property type="match status" value="1"/>
</dbReference>
<dbReference type="InterPro" id="IPR017853">
    <property type="entry name" value="GH"/>
</dbReference>
<dbReference type="SUPFAM" id="SSF48208">
    <property type="entry name" value="Six-hairpin glycosidases"/>
    <property type="match status" value="1"/>
</dbReference>
<dbReference type="SUPFAM" id="SSF51445">
    <property type="entry name" value="(Trans)glycosidases"/>
    <property type="match status" value="1"/>
</dbReference>
<dbReference type="InterPro" id="IPR012878">
    <property type="entry name" value="Beta-AFase-like_GH127_cat"/>
</dbReference>
<keyword evidence="5" id="KW-1185">Reference proteome</keyword>
<dbReference type="PANTHER" id="PTHR31151">
    <property type="entry name" value="PROLINE-TRNA LIGASE (DUF1680)"/>
    <property type="match status" value="1"/>
</dbReference>
<feature type="signal peptide" evidence="1">
    <location>
        <begin position="1"/>
        <end position="23"/>
    </location>
</feature>
<evidence type="ECO:0000259" key="3">
    <source>
        <dbReference type="Pfam" id="PF20736"/>
    </source>
</evidence>
<dbReference type="InterPro" id="IPR049046">
    <property type="entry name" value="Beta-AFase-like_GH127_middle"/>
</dbReference>
<dbReference type="EMBL" id="SODV01000001">
    <property type="protein sequence ID" value="TDX01496.1"/>
    <property type="molecule type" value="Genomic_DNA"/>
</dbReference>
<dbReference type="PANTHER" id="PTHR31151:SF0">
    <property type="entry name" value="PROLINE-TRNA LIGASE (DUF1680)"/>
    <property type="match status" value="1"/>
</dbReference>
<name>A0A4R8DUA3_9BACT</name>
<evidence type="ECO:0000256" key="1">
    <source>
        <dbReference type="SAM" id="SignalP"/>
    </source>
</evidence>
<comment type="caution">
    <text evidence="4">The sequence shown here is derived from an EMBL/GenBank/DDBJ whole genome shotgun (WGS) entry which is preliminary data.</text>
</comment>
<accession>A0A4R8DUA3</accession>
<dbReference type="GO" id="GO:0005975">
    <property type="term" value="P:carbohydrate metabolic process"/>
    <property type="evidence" value="ECO:0007669"/>
    <property type="project" value="InterPro"/>
</dbReference>
<proteinExistence type="predicted"/>
<dbReference type="InterPro" id="IPR008928">
    <property type="entry name" value="6-hairpin_glycosidase_sf"/>
</dbReference>
<dbReference type="RefSeq" id="WP_246073617.1">
    <property type="nucleotide sequence ID" value="NZ_SODV01000001.1"/>
</dbReference>
<protein>
    <submittedName>
        <fullName evidence="4">DUF1680 family protein</fullName>
    </submittedName>
</protein>
<dbReference type="Pfam" id="PF07944">
    <property type="entry name" value="Beta-AFase-like_GH127_cat"/>
    <property type="match status" value="1"/>
</dbReference>
<dbReference type="Pfam" id="PF20736">
    <property type="entry name" value="Glyco_hydro127M"/>
    <property type="match status" value="1"/>
</dbReference>
<evidence type="ECO:0000313" key="4">
    <source>
        <dbReference type="EMBL" id="TDX01496.1"/>
    </source>
</evidence>
<dbReference type="Proteomes" id="UP000294498">
    <property type="component" value="Unassembled WGS sequence"/>
</dbReference>
<organism evidence="4 5">
    <name type="scientific">Dinghuibacter silviterrae</name>
    <dbReference type="NCBI Taxonomy" id="1539049"/>
    <lineage>
        <taxon>Bacteria</taxon>
        <taxon>Pseudomonadati</taxon>
        <taxon>Bacteroidota</taxon>
        <taxon>Chitinophagia</taxon>
        <taxon>Chitinophagales</taxon>
        <taxon>Chitinophagaceae</taxon>
        <taxon>Dinghuibacter</taxon>
    </lineage>
</organism>
<sequence>MKHIFLLFAFAAAVICAGTIAQAQTTPAQSAATAQPAHQAVRRQSPTVVTVVSRPPTTTTNAFYTSNRAPLAPSSFIKLPVGSVSPNGWLKRYLELQRAGLTGHLAEISAWLEKKDNAWYSGTGQGDHGWEEVPYWLNGYGDLAYLLKDPKMIATVKDWLGKVFESQRADGYFGPAPSKDRPMPDLWPNMRMLWCIQAYYEYSGDKRVLDFMARYFRWEAGVPDKDLLKTYWENSRGGDNLYSIYWLYNITGESWLLDVAEKIHRNTANWTQDGKLPNWHNVNVAQSFREPATYFLQNHDSALMNATYKDFYLIRALYGQVPGGMFGADENARPGYTDPRQAVETCGMVEQMASDELLMGFTGDPMWGDNCEDVAFNTYPAAVMPDFRGLRYLTAPNMVVSDSMNHAPGLQNDGPFLMMNPFSSRCCQHNHTYGWPFYAEHLWMATPDNGVAALLYSAARIKAKVGKGEMATFEVKTHYPFSENIRITVTAHQRFPLYLRVPGWCEGATVSINGQRQNATTSPDTYLRIDRTWHPGDVVDLTLPMQVTTHTWDKNANSVSVNYGPLTFSLKIKEDYKKVDSKASAIGDSKWQASADASQWPAYEILPGSAWNYALSDVQPGDFRVVKRPWPEDNFPFTPSAVPIELTAKVQQIATWTIDKYGLCGVLPQSPVQTAAPVEELTLIPMGAARLRISAFPVAAGTTATSWRRWSSAKANAWYAHWPWLRGSNFTPSTAINQLEMWQAETFDTTTIDRELGYAEGIGFNAMRVFLHHLAWQEDPEGFKQRVSQYLAIADRHHIGTIFVFFDDCWNPVPHTGKQPAPRPGIHNSGWVQDPGFAVHQDSAGLYPILERYVKDILTTFKTDTRIVLWDLYNEPGGSNYGDSSLALLQHVFTWGREINPDQPLSAGVWDNHQKPLCEYQLDASDVITYHNYGSPEDQQHEIDSLKKYGRPVICTEYMARTRGSLFTNIMPVLKKNNVAAINWGLVSGKTNTIYAWGTPMPDGSEPKIWFHDVFRKDGTPFSTEEVTLIKSLTGK</sequence>
<evidence type="ECO:0000259" key="2">
    <source>
        <dbReference type="Pfam" id="PF07944"/>
    </source>
</evidence>
<feature type="domain" description="Non-reducing end beta-L-arabinofuranosidase-like GH127 catalytic" evidence="2">
    <location>
        <begin position="127"/>
        <end position="436"/>
    </location>
</feature>
<evidence type="ECO:0000313" key="5">
    <source>
        <dbReference type="Proteomes" id="UP000294498"/>
    </source>
</evidence>
<dbReference type="AlphaFoldDB" id="A0A4R8DUA3"/>
<feature type="chain" id="PRO_5020216171" evidence="1">
    <location>
        <begin position="24"/>
        <end position="1036"/>
    </location>
</feature>
<feature type="domain" description="Non-reducing end beta-L-arabinofuranosidase-like GH127 middle" evidence="3">
    <location>
        <begin position="451"/>
        <end position="545"/>
    </location>
</feature>
<keyword evidence="1" id="KW-0732">Signal</keyword>
<reference evidence="4 5" key="1">
    <citation type="submission" date="2019-03" db="EMBL/GenBank/DDBJ databases">
        <title>Genomic Encyclopedia of Type Strains, Phase IV (KMG-IV): sequencing the most valuable type-strain genomes for metagenomic binning, comparative biology and taxonomic classification.</title>
        <authorList>
            <person name="Goeker M."/>
        </authorList>
    </citation>
    <scope>NUCLEOTIDE SEQUENCE [LARGE SCALE GENOMIC DNA]</scope>
    <source>
        <strain evidence="4 5">DSM 100059</strain>
    </source>
</reference>
<gene>
    <name evidence="4" type="ORF">EDB95_2534</name>
</gene>